<dbReference type="GO" id="GO:0005199">
    <property type="term" value="F:structural constituent of cell wall"/>
    <property type="evidence" value="ECO:0007669"/>
    <property type="project" value="InterPro"/>
</dbReference>
<protein>
    <recommendedName>
        <fullName evidence="6">Hydrophobin</fullName>
    </recommendedName>
</protein>
<reference evidence="7 8" key="1">
    <citation type="submission" date="2016-07" db="EMBL/GenBank/DDBJ databases">
        <title>Draft genome of the white-rot fungus Obba rivulosa 3A-2.</title>
        <authorList>
            <consortium name="DOE Joint Genome Institute"/>
            <person name="Miettinen O."/>
            <person name="Riley R."/>
            <person name="Acob R."/>
            <person name="Barry K."/>
            <person name="Cullen D."/>
            <person name="De Vries R."/>
            <person name="Hainaut M."/>
            <person name="Hatakka A."/>
            <person name="Henrissat B."/>
            <person name="Hilden K."/>
            <person name="Kuo R."/>
            <person name="Labutti K."/>
            <person name="Lipzen A."/>
            <person name="Makela M.R."/>
            <person name="Sandor L."/>
            <person name="Spatafora J.W."/>
            <person name="Grigoriev I.V."/>
            <person name="Hibbett D.S."/>
        </authorList>
    </citation>
    <scope>NUCLEOTIDE SEQUENCE [LARGE SCALE GENOMIC DNA]</scope>
    <source>
        <strain evidence="7 8">3A-2</strain>
    </source>
</reference>
<evidence type="ECO:0000256" key="4">
    <source>
        <dbReference type="ARBA" id="ARBA00022525"/>
    </source>
</evidence>
<keyword evidence="6" id="KW-0732">Signal</keyword>
<keyword evidence="5 6" id="KW-1015">Disulfide bond</keyword>
<evidence type="ECO:0000313" key="8">
    <source>
        <dbReference type="Proteomes" id="UP000250043"/>
    </source>
</evidence>
<evidence type="ECO:0000256" key="6">
    <source>
        <dbReference type="RuleBase" id="RU365009"/>
    </source>
</evidence>
<dbReference type="AlphaFoldDB" id="A0A8E2ARZ9"/>
<feature type="chain" id="PRO_5034972371" description="Hydrophobin" evidence="6">
    <location>
        <begin position="19"/>
        <end position="119"/>
    </location>
</feature>
<evidence type="ECO:0000256" key="1">
    <source>
        <dbReference type="ARBA" id="ARBA00004191"/>
    </source>
</evidence>
<proteinExistence type="inferred from homology"/>
<name>A0A8E2ARZ9_9APHY</name>
<keyword evidence="8" id="KW-1185">Reference proteome</keyword>
<evidence type="ECO:0000256" key="3">
    <source>
        <dbReference type="ARBA" id="ARBA00022512"/>
    </source>
</evidence>
<organism evidence="7 8">
    <name type="scientific">Obba rivulosa</name>
    <dbReference type="NCBI Taxonomy" id="1052685"/>
    <lineage>
        <taxon>Eukaryota</taxon>
        <taxon>Fungi</taxon>
        <taxon>Dikarya</taxon>
        <taxon>Basidiomycota</taxon>
        <taxon>Agaricomycotina</taxon>
        <taxon>Agaricomycetes</taxon>
        <taxon>Polyporales</taxon>
        <taxon>Gelatoporiaceae</taxon>
        <taxon>Obba</taxon>
    </lineage>
</organism>
<dbReference type="Proteomes" id="UP000250043">
    <property type="component" value="Unassembled WGS sequence"/>
</dbReference>
<comment type="similarity">
    <text evidence="2 6">Belongs to the fungal hydrophobin family.</text>
</comment>
<dbReference type="InterPro" id="IPR001338">
    <property type="entry name" value="Class_I_Hydrophobin"/>
</dbReference>
<evidence type="ECO:0000313" key="7">
    <source>
        <dbReference type="EMBL" id="OCH87290.1"/>
    </source>
</evidence>
<evidence type="ECO:0000256" key="2">
    <source>
        <dbReference type="ARBA" id="ARBA00010446"/>
    </source>
</evidence>
<dbReference type="Pfam" id="PF01185">
    <property type="entry name" value="Hydrophobin"/>
    <property type="match status" value="1"/>
</dbReference>
<dbReference type="OrthoDB" id="4225815at2759"/>
<feature type="signal peptide" evidence="6">
    <location>
        <begin position="1"/>
        <end position="18"/>
    </location>
</feature>
<dbReference type="GO" id="GO:0009277">
    <property type="term" value="C:fungal-type cell wall"/>
    <property type="evidence" value="ECO:0007669"/>
    <property type="project" value="InterPro"/>
</dbReference>
<keyword evidence="4 6" id="KW-0964">Secreted</keyword>
<comment type="subcellular location">
    <subcellularLocation>
        <location evidence="1 6">Secreted</location>
        <location evidence="1 6">Cell wall</location>
    </subcellularLocation>
</comment>
<keyword evidence="3 6" id="KW-0134">Cell wall</keyword>
<dbReference type="CDD" id="cd23507">
    <property type="entry name" value="hydrophobin_I"/>
    <property type="match status" value="1"/>
</dbReference>
<accession>A0A8E2ARZ9</accession>
<evidence type="ECO:0000256" key="5">
    <source>
        <dbReference type="ARBA" id="ARBA00023157"/>
    </source>
</evidence>
<sequence>MKFSLFAPLIALATLAAATPVPDGSDSSSDNCCAFAGSASNPAIGAILNLLGVVLEDADTVVGIGCTPITIIGVGSTSSCTNGTTVTCDCDRGQWPYWHRLYPHHDLRTVLWDSILREG</sequence>
<dbReference type="EMBL" id="KV722491">
    <property type="protein sequence ID" value="OCH87290.1"/>
    <property type="molecule type" value="Genomic_DNA"/>
</dbReference>
<gene>
    <name evidence="7" type="ORF">OBBRIDRAFT_796363</name>
</gene>